<keyword evidence="1" id="KW-0812">Transmembrane</keyword>
<gene>
    <name evidence="2" type="ORF">JN00_0252</name>
</gene>
<feature type="transmembrane region" description="Helical" evidence="1">
    <location>
        <begin position="66"/>
        <end position="87"/>
    </location>
</feature>
<keyword evidence="3" id="KW-1185">Reference proteome</keyword>
<dbReference type="AlphaFoldDB" id="A0A3M0A0F7"/>
<evidence type="ECO:0000256" key="1">
    <source>
        <dbReference type="SAM" id="Phobius"/>
    </source>
</evidence>
<proteinExistence type="predicted"/>
<reference evidence="2 3" key="1">
    <citation type="submission" date="2018-10" db="EMBL/GenBank/DDBJ databases">
        <title>Genomic Encyclopedia of Archaeal and Bacterial Type Strains, Phase II (KMG-II): from individual species to whole genera.</title>
        <authorList>
            <person name="Goeker M."/>
        </authorList>
    </citation>
    <scope>NUCLEOTIDE SEQUENCE [LARGE SCALE GENOMIC DNA]</scope>
    <source>
        <strain evidence="2 3">ATCC 29870</strain>
    </source>
</reference>
<dbReference type="RefSeq" id="WP_121940732.1">
    <property type="nucleotide sequence ID" value="NZ_CP137846.1"/>
</dbReference>
<protein>
    <submittedName>
        <fullName evidence="2">Uncharacterized protein DUF3899</fullName>
    </submittedName>
</protein>
<sequence length="171" mass="20502">MNQEKQTFKEYWKTSWKKGYIIYFFAALLVFLIMILAVKFTVKRFDYYDEINKIKHYKLISWKETLSIVGIVMICFNLLAIFFKYGLGNGFVRMFKRSARERKIRRNAKTKYTLGMSIAEKDKILADERERYEYEESKSFESDNQNPKKRNGDFAFFFLIIIGLLLLLSLI</sequence>
<comment type="caution">
    <text evidence="2">The sequence shown here is derived from an EMBL/GenBank/DDBJ whole genome shotgun (WGS) entry which is preliminary data.</text>
</comment>
<feature type="transmembrane region" description="Helical" evidence="1">
    <location>
        <begin position="154"/>
        <end position="170"/>
    </location>
</feature>
<accession>A0A3M0A0F7</accession>
<organism evidence="2 3">
    <name type="scientific">Metamycoplasma subdolum</name>
    <dbReference type="NCBI Taxonomy" id="92407"/>
    <lineage>
        <taxon>Bacteria</taxon>
        <taxon>Bacillati</taxon>
        <taxon>Mycoplasmatota</taxon>
        <taxon>Mycoplasmoidales</taxon>
        <taxon>Metamycoplasmataceae</taxon>
        <taxon>Metamycoplasma</taxon>
    </lineage>
</organism>
<feature type="transmembrane region" description="Helical" evidence="1">
    <location>
        <begin position="20"/>
        <end position="42"/>
    </location>
</feature>
<evidence type="ECO:0000313" key="3">
    <source>
        <dbReference type="Proteomes" id="UP000267246"/>
    </source>
</evidence>
<name>A0A3M0A0F7_9BACT</name>
<dbReference type="OrthoDB" id="401375at2"/>
<keyword evidence="1" id="KW-0472">Membrane</keyword>
<evidence type="ECO:0000313" key="2">
    <source>
        <dbReference type="EMBL" id="RMA78611.1"/>
    </source>
</evidence>
<dbReference type="Proteomes" id="UP000267246">
    <property type="component" value="Unassembled WGS sequence"/>
</dbReference>
<keyword evidence="1" id="KW-1133">Transmembrane helix</keyword>
<dbReference type="EMBL" id="REFI01000006">
    <property type="protein sequence ID" value="RMA78611.1"/>
    <property type="molecule type" value="Genomic_DNA"/>
</dbReference>